<keyword evidence="2" id="KW-0732">Signal</keyword>
<evidence type="ECO:0000313" key="11">
    <source>
        <dbReference type="Proteomes" id="UP000220214"/>
    </source>
</evidence>
<dbReference type="EMBL" id="LT608272">
    <property type="protein sequence ID" value="SCO59632.1"/>
    <property type="molecule type" value="Genomic_DNA"/>
</dbReference>
<name>A0A0Y9W290_PLABE</name>
<evidence type="ECO:0000313" key="10">
    <source>
        <dbReference type="Proteomes" id="UP000219974"/>
    </source>
</evidence>
<dbReference type="Proteomes" id="UP000219860">
    <property type="component" value="Chromosome 8"/>
</dbReference>
<dbReference type="EMBL" id="LT608256">
    <property type="protein sequence ID" value="SCO60815.1"/>
    <property type="molecule type" value="Genomic_DNA"/>
</dbReference>
<dbReference type="EMBL" id="LT608144">
    <property type="protein sequence ID" value="SCM21070.1"/>
    <property type="molecule type" value="Genomic_DNA"/>
</dbReference>
<evidence type="ECO:0000256" key="1">
    <source>
        <dbReference type="SAM" id="MobiDB-lite"/>
    </source>
</evidence>
<dbReference type="OMA" id="NGDYAWS"/>
<dbReference type="Proteomes" id="UP000220214">
    <property type="component" value="Chromosome 8"/>
</dbReference>
<accession>A0A0Y9W290</accession>
<dbReference type="OrthoDB" id="360041at2759"/>
<evidence type="ECO:0000313" key="8">
    <source>
        <dbReference type="Proteomes" id="UP000069549"/>
    </source>
</evidence>
<dbReference type="VEuPathDB" id="PlasmoDB:PBANKA_0814700"/>
<proteinExistence type="predicted"/>
<feature type="chain" id="PRO_5014242889" evidence="2">
    <location>
        <begin position="21"/>
        <end position="618"/>
    </location>
</feature>
<dbReference type="Proteomes" id="UP000516480">
    <property type="component" value="Chromosome 8"/>
</dbReference>
<dbReference type="AlphaFoldDB" id="A0A0Y9W290"/>
<feature type="region of interest" description="Disordered" evidence="1">
    <location>
        <begin position="290"/>
        <end position="312"/>
    </location>
</feature>
<dbReference type="EMBL" id="LT160028">
    <property type="protein sequence ID" value="CXI31945.1"/>
    <property type="molecule type" value="Genomic_DNA"/>
</dbReference>
<reference evidence="3 8" key="1">
    <citation type="submission" date="2016-02" db="EMBL/GenBank/DDBJ databases">
        <authorList>
            <consortium name="Pathogen Informatics"/>
        </authorList>
    </citation>
    <scope>NUCLEOTIDE SEQUENCE [LARGE SCALE GENOMIC DNA]</scope>
    <source>
        <strain evidence="3 8">K173</strain>
        <strain evidence="4 12">NK65 ny</strain>
        <strain evidence="5 11">NK65e</strain>
        <strain evidence="7 9">SP11 Antwerpcl1</strain>
        <strain evidence="6 10">SP11 RLL</strain>
    </source>
</reference>
<evidence type="ECO:0000313" key="12">
    <source>
        <dbReference type="Proteomes" id="UP000516480"/>
    </source>
</evidence>
<evidence type="ECO:0000256" key="2">
    <source>
        <dbReference type="SAM" id="SignalP"/>
    </source>
</evidence>
<dbReference type="Proteomes" id="UP000219974">
    <property type="component" value="Chromosome 8"/>
</dbReference>
<evidence type="ECO:0000313" key="3">
    <source>
        <dbReference type="EMBL" id="CXI31945.1"/>
    </source>
</evidence>
<evidence type="ECO:0000313" key="7">
    <source>
        <dbReference type="EMBL" id="SCO60815.1"/>
    </source>
</evidence>
<dbReference type="EMBL" id="LT614634">
    <property type="protein sequence ID" value="SCN24444.1"/>
    <property type="molecule type" value="Genomic_DNA"/>
</dbReference>
<evidence type="ECO:0000313" key="6">
    <source>
        <dbReference type="EMBL" id="SCO59632.1"/>
    </source>
</evidence>
<evidence type="ECO:0000313" key="5">
    <source>
        <dbReference type="EMBL" id="SCN24444.1"/>
    </source>
</evidence>
<feature type="signal peptide" evidence="2">
    <location>
        <begin position="1"/>
        <end position="20"/>
    </location>
</feature>
<gene>
    <name evidence="3" type="ORF">PBK173_000157600</name>
    <name evidence="5" type="ORF">PBNK65E_000150500</name>
    <name evidence="4" type="ORF">PBNK65NY_000149800</name>
    <name evidence="7" type="ORF">PBSP11A_000149800</name>
    <name evidence="6" type="ORF">PBSP11RLL_000149800</name>
</gene>
<dbReference type="Proteomes" id="UP000069549">
    <property type="component" value="Chromosome 8"/>
</dbReference>
<evidence type="ECO:0000313" key="9">
    <source>
        <dbReference type="Proteomes" id="UP000219860"/>
    </source>
</evidence>
<protein>
    <submittedName>
        <fullName evidence="3">Uncharacterized protein</fullName>
    </submittedName>
</protein>
<organism evidence="3 8">
    <name type="scientific">Plasmodium berghei</name>
    <dbReference type="NCBI Taxonomy" id="5821"/>
    <lineage>
        <taxon>Eukaryota</taxon>
        <taxon>Sar</taxon>
        <taxon>Alveolata</taxon>
        <taxon>Apicomplexa</taxon>
        <taxon>Aconoidasida</taxon>
        <taxon>Haemosporida</taxon>
        <taxon>Plasmodiidae</taxon>
        <taxon>Plasmodium</taxon>
        <taxon>Plasmodium (Vinckeia)</taxon>
    </lineage>
</organism>
<sequence>MIYYFLFCIFFLLLFNRNKYNVINVNLKKKTKGSYLNWGTFQKKTKKASRLNYDNLFFLYPHNGNKLNNKNTNNFDKIGNSDNTFKYGDKYIYNQLNNKTKRIYFERNGINVPTDVAMFGKTNVYYIRESIYNKNKNNLIENEINNEYIEELQDPELVEYDKTEKCNSTIDNNMCINETHKTNKGINNDNNKNQVFNYINAERDYVTQVDNSPQVNVYERKYKADETKLNKIFENINEVNIQLLKDIKSIDDKEKTINKKVIEKVREDIKKYQETNEIMDIKGNIVKSDVTNKHKGKQDGQEDNNFTNSDMDDDEKNEVLKKLYMIDKKTDKYLEEDIYFVIQSWLPDIKIDDTLIIIDNIEKNYNTFDISKYYEKFKETKLANKSSNLNQNIYDNLSNLQNYKLENIPNNINDDTEIEHEHVQSYNNTYNKLNNYNLKKYSYTYTTNDNMDTKFNKNEPMPPIIIINTKKNYMVQEWESRNFKNRQKRNKSHEYTRIQRAFRPFSYIDLSDISCIYKNNLLQIKMKLSHRKYKNDVYPFFVPINKYSDDLLDFNGYKQNGDNAWSFFWHNFNYDQDTDYNFLNRNVKLNITETKFEEVNKKKSKKIMKKLLKETKGK</sequence>
<evidence type="ECO:0000313" key="4">
    <source>
        <dbReference type="EMBL" id="SCM21070.1"/>
    </source>
</evidence>